<evidence type="ECO:0000259" key="6">
    <source>
        <dbReference type="Pfam" id="PF04127"/>
    </source>
</evidence>
<dbReference type="SUPFAM" id="SSF52507">
    <property type="entry name" value="Homo-oligomeric flavin-containing Cys decarboxylases, HFCD"/>
    <property type="match status" value="1"/>
</dbReference>
<dbReference type="HAMAP" id="MF_02225">
    <property type="entry name" value="CoaBC"/>
    <property type="match status" value="1"/>
</dbReference>
<keyword evidence="3" id="KW-0511">Multifunctional enzyme</keyword>
<comment type="cofactor">
    <cofactor evidence="3">
        <name>FMN</name>
        <dbReference type="ChEBI" id="CHEBI:58210"/>
    </cofactor>
    <text evidence="3">Binds 1 FMN per subunit.</text>
</comment>
<feature type="binding site" evidence="3">
    <location>
        <position position="319"/>
    </location>
    <ligand>
        <name>CTP</name>
        <dbReference type="ChEBI" id="CHEBI:37563"/>
    </ligand>
</feature>
<feature type="active site" description="Proton donor" evidence="3">
    <location>
        <position position="156"/>
    </location>
</feature>
<feature type="region of interest" description="Phosphopantothenoylcysteine decarboxylase" evidence="3">
    <location>
        <begin position="1"/>
        <end position="187"/>
    </location>
</feature>
<keyword evidence="3" id="KW-0460">Magnesium</keyword>
<dbReference type="PANTHER" id="PTHR14359">
    <property type="entry name" value="HOMO-OLIGOMERIC FLAVIN CONTAINING CYS DECARBOXYLASE FAMILY"/>
    <property type="match status" value="1"/>
</dbReference>
<dbReference type="Pfam" id="PF02441">
    <property type="entry name" value="Flavoprotein"/>
    <property type="match status" value="1"/>
</dbReference>
<organism evidence="7 8">
    <name type="scientific">Methylophilales bacterium HTCC2181</name>
    <dbReference type="NCBI Taxonomy" id="383631"/>
    <lineage>
        <taxon>Bacteria</taxon>
        <taxon>Pseudomonadati</taxon>
        <taxon>Pseudomonadota</taxon>
        <taxon>Betaproteobacteria</taxon>
        <taxon>Nitrosomonadales</taxon>
        <taxon>OM43 clade</taxon>
    </lineage>
</organism>
<comment type="caution">
    <text evidence="3">Lacks conserved residue(s) required for the propagation of feature annotation.</text>
</comment>
<dbReference type="SUPFAM" id="SSF102645">
    <property type="entry name" value="CoaB-like"/>
    <property type="match status" value="1"/>
</dbReference>
<dbReference type="InterPro" id="IPR007085">
    <property type="entry name" value="DNA/pantothenate-metab_flavo_C"/>
</dbReference>
<dbReference type="GO" id="GO:0046872">
    <property type="term" value="F:metal ion binding"/>
    <property type="evidence" value="ECO:0007669"/>
    <property type="project" value="UniProtKB-KW"/>
</dbReference>
<keyword evidence="3 4" id="KW-0288">FMN</keyword>
<comment type="caution">
    <text evidence="7">The sequence shown here is derived from an EMBL/GenBank/DDBJ whole genome shotgun (WGS) entry which is preliminary data.</text>
</comment>
<feature type="binding site" evidence="3">
    <location>
        <position position="337"/>
    </location>
    <ligand>
        <name>CTP</name>
        <dbReference type="ChEBI" id="CHEBI:37563"/>
    </ligand>
</feature>
<dbReference type="NCBIfam" id="TIGR00521">
    <property type="entry name" value="coaBC_dfp"/>
    <property type="match status" value="1"/>
</dbReference>
<evidence type="ECO:0000256" key="3">
    <source>
        <dbReference type="HAMAP-Rule" id="MF_02225"/>
    </source>
</evidence>
<comment type="similarity">
    <text evidence="3 4">In the C-terminal section; belongs to the PPC synthetase family.</text>
</comment>
<keyword evidence="3" id="KW-0479">Metal-binding</keyword>
<feature type="binding site" evidence="3">
    <location>
        <position position="285"/>
    </location>
    <ligand>
        <name>CTP</name>
        <dbReference type="ChEBI" id="CHEBI:37563"/>
    </ligand>
</feature>
<dbReference type="GO" id="GO:0004633">
    <property type="term" value="F:phosphopantothenoylcysteine decarboxylase activity"/>
    <property type="evidence" value="ECO:0007669"/>
    <property type="project" value="UniProtKB-UniRule"/>
</dbReference>
<comment type="catalytic activity">
    <reaction evidence="3 4">
        <text>N-[(R)-4-phosphopantothenoyl]-L-cysteine + H(+) = (R)-4'-phosphopantetheine + CO2</text>
        <dbReference type="Rhea" id="RHEA:16793"/>
        <dbReference type="ChEBI" id="CHEBI:15378"/>
        <dbReference type="ChEBI" id="CHEBI:16526"/>
        <dbReference type="ChEBI" id="CHEBI:59458"/>
        <dbReference type="ChEBI" id="CHEBI:61723"/>
        <dbReference type="EC" id="4.1.1.36"/>
    </reaction>
</comment>
<comment type="similarity">
    <text evidence="3 4">In the N-terminal section; belongs to the HFCD (homo-oligomeric flavin containing Cys decarboxylase) superfamily.</text>
</comment>
<comment type="pathway">
    <text evidence="3 4">Cofactor biosynthesis; coenzyme A biosynthesis; CoA from (R)-pantothenate: step 3/5.</text>
</comment>
<dbReference type="GO" id="GO:0010181">
    <property type="term" value="F:FMN binding"/>
    <property type="evidence" value="ECO:0007669"/>
    <property type="project" value="UniProtKB-UniRule"/>
</dbReference>
<dbReference type="EC" id="6.3.2.5" evidence="3"/>
<evidence type="ECO:0000313" key="8">
    <source>
        <dbReference type="Proteomes" id="UP000054262"/>
    </source>
</evidence>
<comment type="function">
    <text evidence="4">Catalyzes two steps in the biosynthesis of coenzyme A. In the first step cysteine is conjugated to 4'-phosphopantothenate to form 4-phosphopantothenoylcysteine, in the latter compound is decarboxylated to form 4'-phosphopantotheine.</text>
</comment>
<proteinExistence type="inferred from homology"/>
<comment type="function">
    <text evidence="3">Catalyzes two sequential steps in the biosynthesis of coenzyme A. In the first step cysteine is conjugated to 4'-phosphopantothenate to form 4-phosphopantothenoylcysteine. In the second step the latter compound is decarboxylated to form 4'-phosphopantotheine.</text>
</comment>
<keyword evidence="3 4" id="KW-0436">Ligase</keyword>
<dbReference type="InterPro" id="IPR003382">
    <property type="entry name" value="Flavoprotein"/>
</dbReference>
<feature type="domain" description="DNA/pantothenate metabolism flavoprotein C-terminal" evidence="6">
    <location>
        <begin position="184"/>
        <end position="387"/>
    </location>
</feature>
<gene>
    <name evidence="3" type="primary">coaBC</name>
    <name evidence="7" type="ORF">MB2181_06505</name>
</gene>
<dbReference type="Gene3D" id="3.40.50.1950">
    <property type="entry name" value="Flavin prenyltransferase-like"/>
    <property type="match status" value="1"/>
</dbReference>
<evidence type="ECO:0000259" key="5">
    <source>
        <dbReference type="Pfam" id="PF02441"/>
    </source>
</evidence>
<dbReference type="PANTHER" id="PTHR14359:SF6">
    <property type="entry name" value="PHOSPHOPANTOTHENOYLCYSTEINE DECARBOXYLASE"/>
    <property type="match status" value="1"/>
</dbReference>
<keyword evidence="8" id="KW-1185">Reference proteome</keyword>
<protein>
    <recommendedName>
        <fullName evidence="3">Coenzyme A biosynthesis bifunctional protein CoaBC</fullName>
    </recommendedName>
    <alternativeName>
        <fullName evidence="3">DNA/pantothenate metabolism flavoprotein</fullName>
    </alternativeName>
    <alternativeName>
        <fullName evidence="3">Phosphopantothenoylcysteine synthetase/decarboxylase</fullName>
        <shortName evidence="3">PPCS-PPCDC</shortName>
    </alternativeName>
    <domain>
        <recommendedName>
            <fullName evidence="3">Phosphopantothenoylcysteine decarboxylase</fullName>
            <shortName evidence="3">PPC decarboxylase</shortName>
            <shortName evidence="3">PPC-DC</shortName>
            <ecNumber evidence="3">4.1.1.36</ecNumber>
        </recommendedName>
        <alternativeName>
            <fullName evidence="3">CoaC</fullName>
        </alternativeName>
    </domain>
    <domain>
        <recommendedName>
            <fullName evidence="3">Phosphopantothenate--cysteine ligase</fullName>
            <ecNumber evidence="3">6.3.2.5</ecNumber>
        </recommendedName>
        <alternativeName>
            <fullName evidence="3">CoaB</fullName>
        </alternativeName>
        <alternativeName>
            <fullName evidence="3">Phosphopantothenoylcysteine synthetase</fullName>
            <shortName evidence="3">PPC synthetase</shortName>
            <shortName evidence="3">PPC-S</shortName>
        </alternativeName>
    </domain>
</protein>
<feature type="binding site" evidence="3">
    <location>
        <position position="333"/>
    </location>
    <ligand>
        <name>CTP</name>
        <dbReference type="ChEBI" id="CHEBI:37563"/>
    </ligand>
</feature>
<dbReference type="GO" id="GO:0015937">
    <property type="term" value="P:coenzyme A biosynthetic process"/>
    <property type="evidence" value="ECO:0007669"/>
    <property type="project" value="UniProtKB-UniRule"/>
</dbReference>
<accession>A0P848</accession>
<reference evidence="7 8" key="1">
    <citation type="submission" date="2006-11" db="EMBL/GenBank/DDBJ databases">
        <authorList>
            <person name="Giovannoni S."/>
            <person name="Vergin K."/>
            <person name="Ferriera S."/>
            <person name="Johnson J."/>
            <person name="Kravitz S."/>
            <person name="Beeson K."/>
            <person name="Sutton G."/>
            <person name="Rogers Y.-H."/>
            <person name="Friedman R."/>
            <person name="Frazier M."/>
            <person name="Venter J.C."/>
        </authorList>
    </citation>
    <scope>NUCLEOTIDE SEQUENCE [LARGE SCALE GENOMIC DNA]</scope>
    <source>
        <strain evidence="7 8">HTCC2181</strain>
    </source>
</reference>
<keyword evidence="1 3" id="KW-0210">Decarboxylase</keyword>
<evidence type="ECO:0000256" key="1">
    <source>
        <dbReference type="ARBA" id="ARBA00022793"/>
    </source>
</evidence>
<name>A0P848_9PROT</name>
<dbReference type="GO" id="GO:0015941">
    <property type="term" value="P:pantothenate catabolic process"/>
    <property type="evidence" value="ECO:0007669"/>
    <property type="project" value="InterPro"/>
</dbReference>
<evidence type="ECO:0000256" key="2">
    <source>
        <dbReference type="ARBA" id="ARBA00023239"/>
    </source>
</evidence>
<dbReference type="GO" id="GO:0004632">
    <property type="term" value="F:phosphopantothenate--cysteine ligase activity"/>
    <property type="evidence" value="ECO:0007669"/>
    <property type="project" value="UniProtKB-UniRule"/>
</dbReference>
<comment type="cofactor">
    <cofactor evidence="3">
        <name>Mg(2+)</name>
        <dbReference type="ChEBI" id="CHEBI:18420"/>
    </cofactor>
</comment>
<dbReference type="EMBL" id="AAUX01000001">
    <property type="protein sequence ID" value="EAV47708.1"/>
    <property type="molecule type" value="Genomic_DNA"/>
</dbReference>
<evidence type="ECO:0000313" key="7">
    <source>
        <dbReference type="EMBL" id="EAV47708.1"/>
    </source>
</evidence>
<dbReference type="InterPro" id="IPR036551">
    <property type="entry name" value="Flavin_trans-like"/>
</dbReference>
<dbReference type="InterPro" id="IPR035929">
    <property type="entry name" value="CoaB-like_sf"/>
</dbReference>
<dbReference type="AlphaFoldDB" id="A0P848"/>
<dbReference type="InterPro" id="IPR005252">
    <property type="entry name" value="CoaBC"/>
</dbReference>
<keyword evidence="3 4" id="KW-0285">Flavoprotein</keyword>
<dbReference type="OrthoDB" id="9802554at2"/>
<evidence type="ECO:0000256" key="4">
    <source>
        <dbReference type="RuleBase" id="RU364078"/>
    </source>
</evidence>
<sequence>MLTKKILLGVTGSIAAYKAAELIRLLRKDGYFVQVIMTKSAKEFITPLTLQALSGNPVLENMWGPDEGNGMEHINLSRTADLILIAPASANFIAKIANGLADDLLTNLCLARKCPLLVAPAMNIEMFSNSSTQRNLATIKKDGVHVSGPDHGDQACGDFGMGRLINYESLMLDIKRSTSGLLFKGKKILISTGATVEKIDDARAITNLSSGFMGLCLANAAYEFGADVTVIKGVSSHSIPSCIKSIDARNHNEMHEAITSNVRGADIYISVAAISDYKPISNDGKIKKSNSKITLNLMPTQDILGSIGRENGNTFLVGFAAESSNLISNAKKKLKSKNLDIVIGNLISQSMGKSSAEIIIVDNEGEKILPEAPKPELSKIILRHIHKTFSKEKSYEPIS</sequence>
<dbReference type="UniPathway" id="UPA00241">
    <property type="reaction ID" value="UER00353"/>
</dbReference>
<dbReference type="Proteomes" id="UP000054262">
    <property type="component" value="Unassembled WGS sequence"/>
</dbReference>
<feature type="domain" description="Flavoprotein" evidence="5">
    <location>
        <begin position="4"/>
        <end position="139"/>
    </location>
</feature>
<dbReference type="Gene3D" id="3.40.50.10300">
    <property type="entry name" value="CoaB-like"/>
    <property type="match status" value="1"/>
</dbReference>
<dbReference type="EC" id="4.1.1.36" evidence="3"/>
<dbReference type="Pfam" id="PF04127">
    <property type="entry name" value="DFP"/>
    <property type="match status" value="1"/>
</dbReference>
<feature type="binding site" evidence="3">
    <location>
        <position position="276"/>
    </location>
    <ligand>
        <name>CTP</name>
        <dbReference type="ChEBI" id="CHEBI:37563"/>
    </ligand>
</feature>
<dbReference type="GO" id="GO:0071513">
    <property type="term" value="C:phosphopantothenoylcysteine decarboxylase complex"/>
    <property type="evidence" value="ECO:0007669"/>
    <property type="project" value="TreeGrafter"/>
</dbReference>
<feature type="region of interest" description="Phosphopantothenate--cysteine ligase" evidence="3">
    <location>
        <begin position="188"/>
        <end position="399"/>
    </location>
</feature>
<comment type="pathway">
    <text evidence="3 4">Cofactor biosynthesis; coenzyme A biosynthesis; CoA from (R)-pantothenate: step 2/5.</text>
</comment>
<keyword evidence="2 3" id="KW-0456">Lyase</keyword>
<comment type="catalytic activity">
    <reaction evidence="3 4">
        <text>(R)-4'-phosphopantothenate + L-cysteine + CTP = N-[(R)-4-phosphopantothenoyl]-L-cysteine + CMP + diphosphate + H(+)</text>
        <dbReference type="Rhea" id="RHEA:19397"/>
        <dbReference type="ChEBI" id="CHEBI:10986"/>
        <dbReference type="ChEBI" id="CHEBI:15378"/>
        <dbReference type="ChEBI" id="CHEBI:33019"/>
        <dbReference type="ChEBI" id="CHEBI:35235"/>
        <dbReference type="ChEBI" id="CHEBI:37563"/>
        <dbReference type="ChEBI" id="CHEBI:59458"/>
        <dbReference type="ChEBI" id="CHEBI:60377"/>
        <dbReference type="EC" id="6.3.2.5"/>
    </reaction>
</comment>